<feature type="transmembrane region" description="Helical" evidence="1">
    <location>
        <begin position="139"/>
        <end position="163"/>
    </location>
</feature>
<gene>
    <name evidence="3" type="ORF">CQA63_08605</name>
</gene>
<feature type="transmembrane region" description="Helical" evidence="1">
    <location>
        <begin position="204"/>
        <end position="221"/>
    </location>
</feature>
<organism evidence="3 4">
    <name type="scientific">Helicobacter marmotae</name>
    <dbReference type="NCBI Taxonomy" id="152490"/>
    <lineage>
        <taxon>Bacteria</taxon>
        <taxon>Pseudomonadati</taxon>
        <taxon>Campylobacterota</taxon>
        <taxon>Epsilonproteobacteria</taxon>
        <taxon>Campylobacterales</taxon>
        <taxon>Helicobacteraceae</taxon>
        <taxon>Helicobacter</taxon>
    </lineage>
</organism>
<evidence type="ECO:0000259" key="2">
    <source>
        <dbReference type="Pfam" id="PF13386"/>
    </source>
</evidence>
<sequence length="230" mass="24711">MAHIELLSLISIAFFASLGHCVGMCGGIVLAYSAKLYQPKDISSPTFYILSQLPFHFIYHAGKTTSYSALGFIAGFLGHIAMPSAAFKHTILLIIGVLLVICGMAVGKFFPLHIKGFNPPFLEKILNLMRTNLLKSTKCNLYILGLCNGLLPCGIVYYFLLIATAAGSALNGAQVMAIFGICAMPSLLVLGLASAALQKLRKPFLLLSALGMIAFGLYEVYKSLNALEII</sequence>
<keyword evidence="4" id="KW-1185">Reference proteome</keyword>
<dbReference type="OrthoDB" id="9798690at2"/>
<feature type="domain" description="Urease accessory protein UreH-like transmembrane" evidence="2">
    <location>
        <begin position="10"/>
        <end position="218"/>
    </location>
</feature>
<evidence type="ECO:0000313" key="3">
    <source>
        <dbReference type="EMBL" id="RDU58975.1"/>
    </source>
</evidence>
<evidence type="ECO:0000313" key="4">
    <source>
        <dbReference type="Proteomes" id="UP000256599"/>
    </source>
</evidence>
<protein>
    <submittedName>
        <fullName evidence="3">Sulfite exporter TauE/SafE family protein</fullName>
    </submittedName>
</protein>
<dbReference type="RefSeq" id="WP_104700419.1">
    <property type="nucleotide sequence ID" value="NZ_FZPP01000030.1"/>
</dbReference>
<feature type="transmembrane region" description="Helical" evidence="1">
    <location>
        <begin position="175"/>
        <end position="197"/>
    </location>
</feature>
<reference evidence="3 4" key="1">
    <citation type="submission" date="2018-04" db="EMBL/GenBank/DDBJ databases">
        <title>Novel Campyloabacter and Helicobacter Species and Strains.</title>
        <authorList>
            <person name="Mannion A.J."/>
            <person name="Shen Z."/>
            <person name="Fox J.G."/>
        </authorList>
    </citation>
    <scope>NUCLEOTIDE SEQUENCE [LARGE SCALE GENOMIC DNA]</scope>
    <source>
        <strain evidence="3 4">MIT 98-6070</strain>
    </source>
</reference>
<feature type="transmembrane region" description="Helical" evidence="1">
    <location>
        <begin position="6"/>
        <end position="32"/>
    </location>
</feature>
<dbReference type="PANTHER" id="PTHR42208">
    <property type="entry name" value="HEAVY METAL TRANSPORTER-RELATED"/>
    <property type="match status" value="1"/>
</dbReference>
<dbReference type="PANTHER" id="PTHR42208:SF1">
    <property type="entry name" value="HEAVY METAL TRANSPORTER"/>
    <property type="match status" value="1"/>
</dbReference>
<evidence type="ECO:0000256" key="1">
    <source>
        <dbReference type="SAM" id="Phobius"/>
    </source>
</evidence>
<accession>A0A3D8I1K6</accession>
<dbReference type="Pfam" id="PF13386">
    <property type="entry name" value="DsbD_2"/>
    <property type="match status" value="1"/>
</dbReference>
<dbReference type="EMBL" id="NXLR01000023">
    <property type="protein sequence ID" value="RDU58975.1"/>
    <property type="molecule type" value="Genomic_DNA"/>
</dbReference>
<comment type="caution">
    <text evidence="3">The sequence shown here is derived from an EMBL/GenBank/DDBJ whole genome shotgun (WGS) entry which is preliminary data.</text>
</comment>
<keyword evidence="1" id="KW-0812">Transmembrane</keyword>
<dbReference type="Proteomes" id="UP000256599">
    <property type="component" value="Unassembled WGS sequence"/>
</dbReference>
<dbReference type="InterPro" id="IPR039447">
    <property type="entry name" value="UreH-like_TM_dom"/>
</dbReference>
<feature type="transmembrane region" description="Helical" evidence="1">
    <location>
        <begin position="91"/>
        <end position="110"/>
    </location>
</feature>
<keyword evidence="1" id="KW-1133">Transmembrane helix</keyword>
<keyword evidence="1" id="KW-0472">Membrane</keyword>
<name>A0A3D8I1K6_9HELI</name>
<dbReference type="AlphaFoldDB" id="A0A3D8I1K6"/>
<proteinExistence type="predicted"/>